<dbReference type="EMBL" id="RQTJ01000019">
    <property type="protein sequence ID" value="RRA93897.1"/>
    <property type="molecule type" value="Genomic_DNA"/>
</dbReference>
<evidence type="ECO:0000313" key="1">
    <source>
        <dbReference type="EMBL" id="RRA93897.1"/>
    </source>
</evidence>
<dbReference type="RefSeq" id="WP_090410429.1">
    <property type="nucleotide sequence ID" value="NZ_RQTJ01000019.1"/>
</dbReference>
<accession>A0A3P1AYL3</accession>
<evidence type="ECO:0008006" key="3">
    <source>
        <dbReference type="Google" id="ProtNLM"/>
    </source>
</evidence>
<reference evidence="1 2" key="1">
    <citation type="submission" date="2018-11" db="EMBL/GenBank/DDBJ databases">
        <title>Flavobacterium sp. nov., YIM 102796 draft genome.</title>
        <authorList>
            <person name="Li G."/>
            <person name="Jiang Y."/>
        </authorList>
    </citation>
    <scope>NUCLEOTIDE SEQUENCE [LARGE SCALE GENOMIC DNA]</scope>
    <source>
        <strain evidence="1 2">YIM 102796</strain>
    </source>
</reference>
<sequence>MKRVGTCPICNKGELLEFEDKFQCNFVENNKQLCNFFIYKSYSKKNISPEMLFDLLHNYETKFYSDFVDDKGEKFEAALKIVHGYINYKFRNQIVDNVKCVNCDGEILRTKQGWGCENYFNRKCGMFIYRSYNGIAMTEDNVRLLVTGNYTPFLNFTSKQGINFQAKLFVNDSTFQVQFDYSLGDCPKCSGAVLKMEKFFGCTNYLSDLRCDFIIWPSIFGYNLSSNDVEILLRGDQTDVKSFRWKDKDFEGRLSLDENFKCKVL</sequence>
<proteinExistence type="predicted"/>
<keyword evidence="2" id="KW-1185">Reference proteome</keyword>
<protein>
    <recommendedName>
        <fullName evidence="3">DNA topoisomerase I</fullName>
    </recommendedName>
</protein>
<dbReference type="AlphaFoldDB" id="A0A3P1AYL3"/>
<comment type="caution">
    <text evidence="1">The sequence shown here is derived from an EMBL/GenBank/DDBJ whole genome shotgun (WGS) entry which is preliminary data.</text>
</comment>
<name>A0A3P1AYL3_9FLAO</name>
<dbReference type="Proteomes" id="UP000268372">
    <property type="component" value="Unassembled WGS sequence"/>
</dbReference>
<organism evidence="1 2">
    <name type="scientific">Paenimyroides viscosum</name>
    <dbReference type="NCBI Taxonomy" id="2488729"/>
    <lineage>
        <taxon>Bacteria</taxon>
        <taxon>Pseudomonadati</taxon>
        <taxon>Bacteroidota</taxon>
        <taxon>Flavobacteriia</taxon>
        <taxon>Flavobacteriales</taxon>
        <taxon>Flavobacteriaceae</taxon>
        <taxon>Paenimyroides</taxon>
    </lineage>
</organism>
<dbReference type="OrthoDB" id="1109163at2"/>
<dbReference type="InterPro" id="IPR025589">
    <property type="entry name" value="Toprim_C_rpt"/>
</dbReference>
<evidence type="ECO:0000313" key="2">
    <source>
        <dbReference type="Proteomes" id="UP000268372"/>
    </source>
</evidence>
<gene>
    <name evidence="1" type="ORF">EG242_09525</name>
</gene>
<dbReference type="Pfam" id="PF13342">
    <property type="entry name" value="Toprim_Crpt"/>
    <property type="match status" value="2"/>
</dbReference>